<dbReference type="EMBL" id="BSEH01000022">
    <property type="protein sequence ID" value="GLJ56416.1"/>
    <property type="molecule type" value="Genomic_DNA"/>
</dbReference>
<gene>
    <name evidence="1" type="ORF">SUGI_1223240</name>
    <name evidence="2" type="ORF">SUGI_1498130</name>
</gene>
<proteinExistence type="predicted"/>
<dbReference type="Proteomes" id="UP001234787">
    <property type="component" value="Unassembled WGS sequence"/>
</dbReference>
<name>A0AAD3RRI3_CRYJA</name>
<reference evidence="2" key="1">
    <citation type="submission" date="2022-12" db="EMBL/GenBank/DDBJ databases">
        <title>Chromosome-Level Genome Assembly of Japanese Cedar (Cryptomeriajaponica D. Don).</title>
        <authorList>
            <person name="Fujino T."/>
            <person name="Yamaguchi K."/>
            <person name="Yokoyama T."/>
            <person name="Hamanaka T."/>
            <person name="Harazono Y."/>
            <person name="Kamada H."/>
            <person name="Kobayashi W."/>
            <person name="Ujino-Ihara T."/>
            <person name="Uchiyama K."/>
            <person name="Matsumoto A."/>
            <person name="Izuno A."/>
            <person name="Tsumura Y."/>
            <person name="Toyoda A."/>
            <person name="Shigenobu S."/>
            <person name="Moriguchi Y."/>
            <person name="Ueno S."/>
            <person name="Kasahara M."/>
        </authorList>
    </citation>
    <scope>NUCLEOTIDE SEQUENCE</scope>
</reference>
<evidence type="ECO:0000313" key="3">
    <source>
        <dbReference type="Proteomes" id="UP001234787"/>
    </source>
</evidence>
<dbReference type="EMBL" id="BSEH01000761">
    <property type="protein sequence ID" value="GLJ59231.1"/>
    <property type="molecule type" value="Genomic_DNA"/>
</dbReference>
<keyword evidence="3" id="KW-1185">Reference proteome</keyword>
<organism evidence="2 3">
    <name type="scientific">Cryptomeria japonica</name>
    <name type="common">Japanese cedar</name>
    <name type="synonym">Cupressus japonica</name>
    <dbReference type="NCBI Taxonomy" id="3369"/>
    <lineage>
        <taxon>Eukaryota</taxon>
        <taxon>Viridiplantae</taxon>
        <taxon>Streptophyta</taxon>
        <taxon>Embryophyta</taxon>
        <taxon>Tracheophyta</taxon>
        <taxon>Spermatophyta</taxon>
        <taxon>Pinopsida</taxon>
        <taxon>Pinidae</taxon>
        <taxon>Conifers II</taxon>
        <taxon>Cupressales</taxon>
        <taxon>Cupressaceae</taxon>
        <taxon>Cryptomeria</taxon>
    </lineage>
</organism>
<evidence type="ECO:0000313" key="2">
    <source>
        <dbReference type="EMBL" id="GLJ59231.1"/>
    </source>
</evidence>
<sequence length="88" mass="9382">MKPSRLIPLPFESVTPLLHQDLSTINYCSFEPTDALTPGFTSGRPSLYSCIDAAGEGLLAFVCSPPSMAGASASVDSNISFERQSKKK</sequence>
<evidence type="ECO:0000313" key="1">
    <source>
        <dbReference type="EMBL" id="GLJ56416.1"/>
    </source>
</evidence>
<dbReference type="AlphaFoldDB" id="A0AAD3RRI3"/>
<comment type="caution">
    <text evidence="2">The sequence shown here is derived from an EMBL/GenBank/DDBJ whole genome shotgun (WGS) entry which is preliminary data.</text>
</comment>
<accession>A0AAD3RRI3</accession>
<protein>
    <submittedName>
        <fullName evidence="2">Uncharacterized protein</fullName>
    </submittedName>
</protein>